<reference evidence="4" key="1">
    <citation type="submission" date="2019-12" db="EMBL/GenBank/DDBJ databases">
        <title>High-Quality draft genome sequences of three cyanobacteria isolated from the limestone walls of the Old Cathedral of Coimbra.</title>
        <authorList>
            <person name="Tiago I."/>
            <person name="Soares F."/>
            <person name="Portugal A."/>
        </authorList>
    </citation>
    <scope>NUCLEOTIDE SEQUENCE [LARGE SCALE GENOMIC DNA]</scope>
    <source>
        <strain evidence="4">C</strain>
    </source>
</reference>
<dbReference type="Proteomes" id="UP000607397">
    <property type="component" value="Unassembled WGS sequence"/>
</dbReference>
<dbReference type="SUPFAM" id="SSF53807">
    <property type="entry name" value="Helical backbone' metal receptor"/>
    <property type="match status" value="1"/>
</dbReference>
<evidence type="ECO:0000313" key="5">
    <source>
        <dbReference type="Proteomes" id="UP000607397"/>
    </source>
</evidence>
<evidence type="ECO:0000313" key="4">
    <source>
        <dbReference type="EMBL" id="NCJ07817.1"/>
    </source>
</evidence>
<comment type="caution">
    <text evidence="4">The sequence shown here is derived from an EMBL/GenBank/DDBJ whole genome shotgun (WGS) entry which is preliminary data.</text>
</comment>
<dbReference type="InterPro" id="IPR050902">
    <property type="entry name" value="ABC_Transporter_SBP"/>
</dbReference>
<dbReference type="PANTHER" id="PTHR30535:SF34">
    <property type="entry name" value="MOLYBDATE-BINDING PROTEIN MOLA"/>
    <property type="match status" value="1"/>
</dbReference>
<dbReference type="Gene3D" id="3.40.50.1980">
    <property type="entry name" value="Nitrogenase molybdenum iron protein domain"/>
    <property type="match status" value="2"/>
</dbReference>
<gene>
    <name evidence="4" type="ORF">GS597_15130</name>
</gene>
<keyword evidence="2" id="KW-0732">Signal</keyword>
<evidence type="ECO:0000256" key="1">
    <source>
        <dbReference type="ARBA" id="ARBA00008814"/>
    </source>
</evidence>
<keyword evidence="5" id="KW-1185">Reference proteome</keyword>
<dbReference type="InterPro" id="IPR002491">
    <property type="entry name" value="ABC_transptr_periplasmic_BD"/>
</dbReference>
<dbReference type="RefSeq" id="WP_161826293.1">
    <property type="nucleotide sequence ID" value="NZ_WVIC01000033.1"/>
</dbReference>
<protein>
    <submittedName>
        <fullName evidence="4">ABC transporter substrate-binding protein</fullName>
    </submittedName>
</protein>
<comment type="similarity">
    <text evidence="1">Belongs to the bacterial solute-binding protein 8 family.</text>
</comment>
<dbReference type="EMBL" id="WVIC01000033">
    <property type="protein sequence ID" value="NCJ07817.1"/>
    <property type="molecule type" value="Genomic_DNA"/>
</dbReference>
<evidence type="ECO:0000259" key="3">
    <source>
        <dbReference type="PROSITE" id="PS50983"/>
    </source>
</evidence>
<name>A0A8K2A1M3_9CYAN</name>
<feature type="domain" description="Fe/B12 periplasmic-binding" evidence="3">
    <location>
        <begin position="50"/>
        <end position="297"/>
    </location>
</feature>
<proteinExistence type="inferred from homology"/>
<accession>A0A8K2A1M3</accession>
<feature type="signal peptide" evidence="2">
    <location>
        <begin position="1"/>
        <end position="31"/>
    </location>
</feature>
<feature type="chain" id="PRO_5035462517" evidence="2">
    <location>
        <begin position="32"/>
        <end position="297"/>
    </location>
</feature>
<dbReference type="PROSITE" id="PS50983">
    <property type="entry name" value="FE_B12_PBP"/>
    <property type="match status" value="1"/>
</dbReference>
<organism evidence="4 5">
    <name type="scientific">Petrachloros mirabilis ULC683</name>
    <dbReference type="NCBI Taxonomy" id="2781853"/>
    <lineage>
        <taxon>Bacteria</taxon>
        <taxon>Bacillati</taxon>
        <taxon>Cyanobacteriota</taxon>
        <taxon>Cyanophyceae</taxon>
        <taxon>Synechococcales</taxon>
        <taxon>Petrachlorosaceae</taxon>
        <taxon>Petrachloros</taxon>
        <taxon>Petrachloros mirabilis</taxon>
    </lineage>
</organism>
<evidence type="ECO:0000256" key="2">
    <source>
        <dbReference type="SAM" id="SignalP"/>
    </source>
</evidence>
<sequence length="297" mass="31953">MSVWTIWGSTHYHWRQGVAIGSISLLLFACAAPPEASAPVSPSPPPSVERVVALTSLSADLVQRLDADKLVGIPGSRLLQDDPRFQDMSVVSEGRTPPNLETIVALEPDLVIGAVGFHDQVLQKLEQLNISTLRTEMGSLQNLEQLTLALATQLGAEPTAIQAQYQACSPADFGSQPSILVLTSQQPLLAPNKDSWAGDLLTRFQFQNVVADLQGSGPFSGYVTLSAEKVLEANPEILITVEAAPGMLDALRTEPFWQQLSAVQSGQVHQADYYGLINPGSLQAIQTACQFLQTLQD</sequence>
<dbReference type="PANTHER" id="PTHR30535">
    <property type="entry name" value="VITAMIN B12-BINDING PROTEIN"/>
    <property type="match status" value="1"/>
</dbReference>
<dbReference type="Pfam" id="PF01497">
    <property type="entry name" value="Peripla_BP_2"/>
    <property type="match status" value="1"/>
</dbReference>
<dbReference type="AlphaFoldDB" id="A0A8K2A1M3"/>